<dbReference type="InterPro" id="IPR023996">
    <property type="entry name" value="TonB-dep_OMP_SusC/RagA"/>
</dbReference>
<reference evidence="12 13" key="1">
    <citation type="submission" date="2019-11" db="EMBL/GenBank/DDBJ databases">
        <title>Spirosoma endbachense sp. nov., isolated from a natural salt meadow.</title>
        <authorList>
            <person name="Rojas J."/>
            <person name="Ambika Manirajan B."/>
            <person name="Ratering S."/>
            <person name="Suarez C."/>
            <person name="Geissler-Plaum R."/>
            <person name="Schnell S."/>
        </authorList>
    </citation>
    <scope>NUCLEOTIDE SEQUENCE [LARGE SCALE GENOMIC DNA]</scope>
    <source>
        <strain evidence="12 13">I-24</strain>
    </source>
</reference>
<keyword evidence="13" id="KW-1185">Reference proteome</keyword>
<sequence>MLMNESLKQVGWVFLFLSLLTVSTKLMANGTPGMSPRAVSIKGTVTTETGETLPGVTIAVKGTTIGTTTNESGQYSLSIPDGNATLVFSSVGYEKQEVSIGNGRTTINVVLQADTKALNEVVVVGYGTQQRRDLTGSVGSVKGKELENLPVRGPLEALQGRVAGVQITNNSGSPGAAPNVRIRGVTSLNAGNDPLYIVDGVPITGDISVVNPNDIQSMEVLKDASATAIYGARGANGIIIVTTKRGKSGKTSIGLSTYTGFMDVRKTVPMLDAYQERDYILNAVANAGVPEVRLGLDTLFRNGVALYNTNWQNEIYQRGAVSNYEVSLRGGNEKTTYAASLGYFNQKGVIVSSGYDTYRGRFSIDHQASARFKTGANILLSTAKRDRVPEGDDINAIIPNAMRNLPFSPVYNPDGSYTYLDQIQRPNPVGLAMLTSWFTVSNRLVGNVYGNYDIWKGLTLRSTLNVDYAGTRDERFTPSTIQGGSARPGTASYGDVFTWVNENTLNYTHSIGRHSVSGLLGYSVQQSKSFNLSAAASQGATDNITTLNAAASPTGASSSKSSWGLVSYFARLNYSYNDKYLLAATVRQDGSSRFGADKRYGLFPSVSAGWRISEESFMKSVPFISDLKLRASMGVVGNQSISDFGAQGLYSTGSNYLGKAGIALSAIPNPSLSWESTTQSDIGLDISFLHNRINLTADAYLKKTNALLLSVNLPTTTGFGSALQNVGNTQNKGLEFSISSQNIVGGAGGFSWSTAFNISFNRNKILSLSNNNADIIQTSADATFYGTAPQGLGRVGEPIGVLFGQVYTGRVYATSEEAKAANMRDGSASGPFYVAGDMIYKDLNGDGIINDADRTIVGNANPKHIGGLTNNFSYKGFDLSVFMQWSYGNDIFNETREASNRSFVYNAATTEVLRSWRKEGDVTDVPRGTPSTIGRNGFASSRWVEDGSYLRVKTATLGYTFPSALLKRVKIDNLRLYVSGQNLFTFTNYSGMDPEVNFRSTLPLLQGIDLGTYPMVRTITFGLNLGL</sequence>
<dbReference type="InterPro" id="IPR008969">
    <property type="entry name" value="CarboxyPept-like_regulatory"/>
</dbReference>
<evidence type="ECO:0000313" key="13">
    <source>
        <dbReference type="Proteomes" id="UP000464577"/>
    </source>
</evidence>
<dbReference type="GO" id="GO:0009279">
    <property type="term" value="C:cell outer membrane"/>
    <property type="evidence" value="ECO:0007669"/>
    <property type="project" value="UniProtKB-SubCell"/>
</dbReference>
<evidence type="ECO:0000256" key="9">
    <source>
        <dbReference type="RuleBase" id="RU003357"/>
    </source>
</evidence>
<dbReference type="InterPro" id="IPR023997">
    <property type="entry name" value="TonB-dep_OMP_SusC/RagA_CS"/>
</dbReference>
<evidence type="ECO:0000259" key="11">
    <source>
        <dbReference type="Pfam" id="PF07715"/>
    </source>
</evidence>
<name>A0A6P1VQ88_9BACT</name>
<evidence type="ECO:0000256" key="7">
    <source>
        <dbReference type="ARBA" id="ARBA00023237"/>
    </source>
</evidence>
<protein>
    <submittedName>
        <fullName evidence="12">SusC/RagA family TonB-linked outer membrane protein</fullName>
    </submittedName>
</protein>
<feature type="domain" description="TonB-dependent receptor plug" evidence="11">
    <location>
        <begin position="131"/>
        <end position="238"/>
    </location>
</feature>
<keyword evidence="3 8" id="KW-1134">Transmembrane beta strand</keyword>
<comment type="subcellular location">
    <subcellularLocation>
        <location evidence="1 8">Cell outer membrane</location>
        <topology evidence="1 8">Multi-pass membrane protein</topology>
    </subcellularLocation>
</comment>
<evidence type="ECO:0000256" key="3">
    <source>
        <dbReference type="ARBA" id="ARBA00022452"/>
    </source>
</evidence>
<evidence type="ECO:0000256" key="1">
    <source>
        <dbReference type="ARBA" id="ARBA00004571"/>
    </source>
</evidence>
<dbReference type="Proteomes" id="UP000464577">
    <property type="component" value="Chromosome"/>
</dbReference>
<evidence type="ECO:0000256" key="4">
    <source>
        <dbReference type="ARBA" id="ARBA00022692"/>
    </source>
</evidence>
<evidence type="ECO:0000256" key="5">
    <source>
        <dbReference type="ARBA" id="ARBA00023077"/>
    </source>
</evidence>
<dbReference type="InterPro" id="IPR000531">
    <property type="entry name" value="Beta-barrel_TonB"/>
</dbReference>
<proteinExistence type="inferred from homology"/>
<feature type="domain" description="TonB-dependent receptor-like beta-barrel" evidence="10">
    <location>
        <begin position="441"/>
        <end position="983"/>
    </location>
</feature>
<dbReference type="SUPFAM" id="SSF56935">
    <property type="entry name" value="Porins"/>
    <property type="match status" value="1"/>
</dbReference>
<dbReference type="Pfam" id="PF13715">
    <property type="entry name" value="CarbopepD_reg_2"/>
    <property type="match status" value="1"/>
</dbReference>
<dbReference type="SUPFAM" id="SSF49464">
    <property type="entry name" value="Carboxypeptidase regulatory domain-like"/>
    <property type="match status" value="1"/>
</dbReference>
<dbReference type="FunFam" id="2.170.130.10:FF:000008">
    <property type="entry name" value="SusC/RagA family TonB-linked outer membrane protein"/>
    <property type="match status" value="1"/>
</dbReference>
<dbReference type="Gene3D" id="2.170.130.10">
    <property type="entry name" value="TonB-dependent receptor, plug domain"/>
    <property type="match status" value="1"/>
</dbReference>
<keyword evidence="5 9" id="KW-0798">TonB box</keyword>
<dbReference type="InterPro" id="IPR039426">
    <property type="entry name" value="TonB-dep_rcpt-like"/>
</dbReference>
<dbReference type="KEGG" id="senf:GJR95_04270"/>
<dbReference type="InterPro" id="IPR037066">
    <property type="entry name" value="Plug_dom_sf"/>
</dbReference>
<accession>A0A6P1VQ88</accession>
<dbReference type="Pfam" id="PF07715">
    <property type="entry name" value="Plug"/>
    <property type="match status" value="1"/>
</dbReference>
<dbReference type="Gene3D" id="2.60.40.1120">
    <property type="entry name" value="Carboxypeptidase-like, regulatory domain"/>
    <property type="match status" value="1"/>
</dbReference>
<dbReference type="InterPro" id="IPR036942">
    <property type="entry name" value="Beta-barrel_TonB_sf"/>
</dbReference>
<keyword evidence="4 8" id="KW-0812">Transmembrane</keyword>
<dbReference type="InterPro" id="IPR012910">
    <property type="entry name" value="Plug_dom"/>
</dbReference>
<keyword evidence="6 8" id="KW-0472">Membrane</keyword>
<keyword evidence="7 8" id="KW-0998">Cell outer membrane</keyword>
<dbReference type="Pfam" id="PF00593">
    <property type="entry name" value="TonB_dep_Rec_b-barrel"/>
    <property type="match status" value="1"/>
</dbReference>
<dbReference type="AlphaFoldDB" id="A0A6P1VQ88"/>
<dbReference type="Gene3D" id="2.40.170.20">
    <property type="entry name" value="TonB-dependent receptor, beta-barrel domain"/>
    <property type="match status" value="1"/>
</dbReference>
<evidence type="ECO:0000256" key="2">
    <source>
        <dbReference type="ARBA" id="ARBA00022448"/>
    </source>
</evidence>
<dbReference type="NCBIfam" id="TIGR04057">
    <property type="entry name" value="SusC_RagA_signa"/>
    <property type="match status" value="1"/>
</dbReference>
<evidence type="ECO:0000259" key="10">
    <source>
        <dbReference type="Pfam" id="PF00593"/>
    </source>
</evidence>
<organism evidence="12 13">
    <name type="scientific">Spirosoma endbachense</name>
    <dbReference type="NCBI Taxonomy" id="2666025"/>
    <lineage>
        <taxon>Bacteria</taxon>
        <taxon>Pseudomonadati</taxon>
        <taxon>Bacteroidota</taxon>
        <taxon>Cytophagia</taxon>
        <taxon>Cytophagales</taxon>
        <taxon>Cytophagaceae</taxon>
        <taxon>Spirosoma</taxon>
    </lineage>
</organism>
<comment type="similarity">
    <text evidence="8 9">Belongs to the TonB-dependent receptor family.</text>
</comment>
<evidence type="ECO:0000256" key="6">
    <source>
        <dbReference type="ARBA" id="ARBA00023136"/>
    </source>
</evidence>
<evidence type="ECO:0000313" key="12">
    <source>
        <dbReference type="EMBL" id="QHV94282.1"/>
    </source>
</evidence>
<dbReference type="EMBL" id="CP045997">
    <property type="protein sequence ID" value="QHV94282.1"/>
    <property type="molecule type" value="Genomic_DNA"/>
</dbReference>
<keyword evidence="2 8" id="KW-0813">Transport</keyword>
<evidence type="ECO:0000256" key="8">
    <source>
        <dbReference type="PROSITE-ProRule" id="PRU01360"/>
    </source>
</evidence>
<dbReference type="PROSITE" id="PS52016">
    <property type="entry name" value="TONB_DEPENDENT_REC_3"/>
    <property type="match status" value="1"/>
</dbReference>
<dbReference type="NCBIfam" id="TIGR04056">
    <property type="entry name" value="OMP_RagA_SusC"/>
    <property type="match status" value="1"/>
</dbReference>
<gene>
    <name evidence="12" type="ORF">GJR95_04270</name>
</gene>